<name>A0ABY1W309_9ENTR</name>
<feature type="region of interest" description="Disordered" evidence="1">
    <location>
        <begin position="1"/>
        <end position="29"/>
    </location>
</feature>
<dbReference type="RefSeq" id="WP_085958866.1">
    <property type="nucleotide sequence ID" value="NZ_AJKW01000008.1"/>
</dbReference>
<proteinExistence type="predicted"/>
<dbReference type="GeneID" id="92805958"/>
<evidence type="ECO:0000313" key="2">
    <source>
        <dbReference type="EMBL" id="STD09748.1"/>
    </source>
</evidence>
<organism evidence="2 3">
    <name type="scientific">Cronobacter universalis NCTC 9529</name>
    <dbReference type="NCBI Taxonomy" id="1074000"/>
    <lineage>
        <taxon>Bacteria</taxon>
        <taxon>Pseudomonadati</taxon>
        <taxon>Pseudomonadota</taxon>
        <taxon>Gammaproteobacteria</taxon>
        <taxon>Enterobacterales</taxon>
        <taxon>Enterobacteriaceae</taxon>
        <taxon>Cronobacter</taxon>
    </lineage>
</organism>
<evidence type="ECO:0000256" key="1">
    <source>
        <dbReference type="SAM" id="MobiDB-lite"/>
    </source>
</evidence>
<reference evidence="2 3" key="1">
    <citation type="submission" date="2018-06" db="EMBL/GenBank/DDBJ databases">
        <authorList>
            <consortium name="Pathogen Informatics"/>
            <person name="Doyle S."/>
        </authorList>
    </citation>
    <scope>NUCLEOTIDE SEQUENCE [LARGE SCALE GENOMIC DNA]</scope>
    <source>
        <strain evidence="3">NCTC 9529</strain>
    </source>
</reference>
<dbReference type="Proteomes" id="UP000254849">
    <property type="component" value="Unassembled WGS sequence"/>
</dbReference>
<evidence type="ECO:0000313" key="3">
    <source>
        <dbReference type="Proteomes" id="UP000254849"/>
    </source>
</evidence>
<feature type="compositionally biased region" description="Basic and acidic residues" evidence="1">
    <location>
        <begin position="8"/>
        <end position="29"/>
    </location>
</feature>
<dbReference type="EMBL" id="UFYH01000001">
    <property type="protein sequence ID" value="STD09748.1"/>
    <property type="molecule type" value="Genomic_DNA"/>
</dbReference>
<protein>
    <submittedName>
        <fullName evidence="2">Uncharacterized protein</fullName>
    </submittedName>
</protein>
<gene>
    <name evidence="2" type="ORF">NCTC9529_02380</name>
</gene>
<keyword evidence="3" id="KW-1185">Reference proteome</keyword>
<accession>A0ABY1W309</accession>
<comment type="caution">
    <text evidence="2">The sequence shown here is derived from an EMBL/GenBank/DDBJ whole genome shotgun (WGS) entry which is preliminary data.</text>
</comment>
<sequence length="29" mass="3299">MNKYPLNVEKDDPNEAPESGDKRPSPNQK</sequence>